<protein>
    <submittedName>
        <fullName evidence="1">Uncharacterized protein</fullName>
    </submittedName>
</protein>
<dbReference type="Proteomes" id="UP000237271">
    <property type="component" value="Unassembled WGS sequence"/>
</dbReference>
<organism evidence="1 2">
    <name type="scientific">Phytophthora palmivora</name>
    <dbReference type="NCBI Taxonomy" id="4796"/>
    <lineage>
        <taxon>Eukaryota</taxon>
        <taxon>Sar</taxon>
        <taxon>Stramenopiles</taxon>
        <taxon>Oomycota</taxon>
        <taxon>Peronosporomycetes</taxon>
        <taxon>Peronosporales</taxon>
        <taxon>Peronosporaceae</taxon>
        <taxon>Phytophthora</taxon>
    </lineage>
</organism>
<dbReference type="OrthoDB" id="10487358at2759"/>
<comment type="caution">
    <text evidence="1">The sequence shown here is derived from an EMBL/GenBank/DDBJ whole genome shotgun (WGS) entry which is preliminary data.</text>
</comment>
<reference evidence="1 2" key="1">
    <citation type="journal article" date="2017" name="Genome Biol. Evol.">
        <title>Phytophthora megakarya and P. palmivora, closely related causal agents of cacao black pod rot, underwent increases in genome sizes and gene numbers by different mechanisms.</title>
        <authorList>
            <person name="Ali S.S."/>
            <person name="Shao J."/>
            <person name="Lary D.J."/>
            <person name="Kronmiller B."/>
            <person name="Shen D."/>
            <person name="Strem M.D."/>
            <person name="Amoako-Attah I."/>
            <person name="Akrofi A.Y."/>
            <person name="Begoude B.A."/>
            <person name="Ten Hoopen G.M."/>
            <person name="Coulibaly K."/>
            <person name="Kebe B.I."/>
            <person name="Melnick R.L."/>
            <person name="Guiltinan M.J."/>
            <person name="Tyler B.M."/>
            <person name="Meinhardt L.W."/>
            <person name="Bailey B.A."/>
        </authorList>
    </citation>
    <scope>NUCLEOTIDE SEQUENCE [LARGE SCALE GENOMIC DNA]</scope>
    <source>
        <strain evidence="2">sbr112.9</strain>
    </source>
</reference>
<dbReference type="EMBL" id="NCKW01003492">
    <property type="protein sequence ID" value="POM76236.1"/>
    <property type="molecule type" value="Genomic_DNA"/>
</dbReference>
<name>A0A2P4YEK9_9STRA</name>
<evidence type="ECO:0000313" key="1">
    <source>
        <dbReference type="EMBL" id="POM76236.1"/>
    </source>
</evidence>
<proteinExistence type="predicted"/>
<dbReference type="AlphaFoldDB" id="A0A2P4YEK9"/>
<sequence length="81" mass="9605">MAQRDEMEAAFAKLIYCTTQSKFDSEAATFARICKKECPELLQYFQKNWKTCVKMWANHALVILLCWKFDHKSHRIELEST</sequence>
<keyword evidence="2" id="KW-1185">Reference proteome</keyword>
<gene>
    <name evidence="1" type="ORF">PHPALM_6550</name>
</gene>
<accession>A0A2P4YEK9</accession>
<evidence type="ECO:0000313" key="2">
    <source>
        <dbReference type="Proteomes" id="UP000237271"/>
    </source>
</evidence>